<comment type="cofactor">
    <cofactor evidence="1">
        <name>Mg(2+)</name>
        <dbReference type="ChEBI" id="CHEBI:18420"/>
    </cofactor>
</comment>
<name>A0A1B0DI83_PHLPP</name>
<evidence type="ECO:0000256" key="4">
    <source>
        <dbReference type="ARBA" id="ARBA00022723"/>
    </source>
</evidence>
<comment type="pathway">
    <text evidence="7">Pheromone biosynthesis.</text>
</comment>
<dbReference type="GO" id="GO:0046872">
    <property type="term" value="F:metal ion binding"/>
    <property type="evidence" value="ECO:0007669"/>
    <property type="project" value="UniProtKB-KW"/>
</dbReference>
<dbReference type="GO" id="GO:0004161">
    <property type="term" value="F:dimethylallyltranstransferase activity"/>
    <property type="evidence" value="ECO:0007669"/>
    <property type="project" value="TreeGrafter"/>
</dbReference>
<accession>A0A1B0DI83</accession>
<keyword evidence="6" id="KW-0414">Isoprene biosynthesis</keyword>
<keyword evidence="4" id="KW-0479">Metal-binding</keyword>
<proteinExistence type="inferred from homology"/>
<organism evidence="10 11">
    <name type="scientific">Phlebotomus papatasi</name>
    <name type="common">Sandfly</name>
    <dbReference type="NCBI Taxonomy" id="29031"/>
    <lineage>
        <taxon>Eukaryota</taxon>
        <taxon>Metazoa</taxon>
        <taxon>Ecdysozoa</taxon>
        <taxon>Arthropoda</taxon>
        <taxon>Hexapoda</taxon>
        <taxon>Insecta</taxon>
        <taxon>Pterygota</taxon>
        <taxon>Neoptera</taxon>
        <taxon>Endopterygota</taxon>
        <taxon>Diptera</taxon>
        <taxon>Nematocera</taxon>
        <taxon>Psychodoidea</taxon>
        <taxon>Psychodidae</taxon>
        <taxon>Phlebotomus</taxon>
        <taxon>Phlebotomus</taxon>
    </lineage>
</organism>
<evidence type="ECO:0000256" key="7">
    <source>
        <dbReference type="ARBA" id="ARBA00033740"/>
    </source>
</evidence>
<evidence type="ECO:0000256" key="6">
    <source>
        <dbReference type="ARBA" id="ARBA00023229"/>
    </source>
</evidence>
<dbReference type="Proteomes" id="UP000092462">
    <property type="component" value="Unassembled WGS sequence"/>
</dbReference>
<dbReference type="SUPFAM" id="SSF48576">
    <property type="entry name" value="Terpenoid synthases"/>
    <property type="match status" value="1"/>
</dbReference>
<evidence type="ECO:0000256" key="2">
    <source>
        <dbReference type="ARBA" id="ARBA00006706"/>
    </source>
</evidence>
<dbReference type="GO" id="GO:0004337">
    <property type="term" value="F:(2E,6E)-farnesyl diphosphate synthase activity"/>
    <property type="evidence" value="ECO:0007669"/>
    <property type="project" value="TreeGrafter"/>
</dbReference>
<dbReference type="GO" id="GO:0005737">
    <property type="term" value="C:cytoplasm"/>
    <property type="evidence" value="ECO:0007669"/>
    <property type="project" value="TreeGrafter"/>
</dbReference>
<dbReference type="Gene3D" id="1.10.600.10">
    <property type="entry name" value="Farnesyl Diphosphate Synthase"/>
    <property type="match status" value="1"/>
</dbReference>
<dbReference type="AlphaFoldDB" id="A0A1B0DI83"/>
<evidence type="ECO:0000256" key="1">
    <source>
        <dbReference type="ARBA" id="ARBA00001946"/>
    </source>
</evidence>
<sequence length="332" mass="38281">MSYFPDIVRDLKEKTKKYDTVGVGKHYARALQYNVPGGKKYRGISTVHAYELIAPKTALTEANIKLAVYLGWCIEMLQAMFLIVDDVMDGSITRRGQPCWYKLEDIQLSAINDGLMIEAGIYQILKEHFSHLDCYVKLYELFHEMTFITTLGQFLDTKSTHQDVLSFSMEQYKSIVANKTSYYSFYLPIAAAMHLAGYTDPEAYRQAKTILLEMGYFFQIQDDFLDCFGDPEVTGKIGTDIQDSKCTWLAVVCLQRATPAQKEIMRECYGKNDPEAIARVKQLYEELSLPNTYAIYEEDSYNMIRTHIQQTSRGIPVEVFLKIMDKLYRRES</sequence>
<dbReference type="GO" id="GO:0045337">
    <property type="term" value="P:farnesyl diphosphate biosynthetic process"/>
    <property type="evidence" value="ECO:0007669"/>
    <property type="project" value="TreeGrafter"/>
</dbReference>
<dbReference type="EMBL" id="AJVK01015478">
    <property type="status" value="NOT_ANNOTATED_CDS"/>
    <property type="molecule type" value="Genomic_DNA"/>
</dbReference>
<dbReference type="SFLD" id="SFLDG01017">
    <property type="entry name" value="Polyprenyl_Transferase_Like"/>
    <property type="match status" value="1"/>
</dbReference>
<evidence type="ECO:0000256" key="9">
    <source>
        <dbReference type="RuleBase" id="RU004466"/>
    </source>
</evidence>
<evidence type="ECO:0000256" key="5">
    <source>
        <dbReference type="ARBA" id="ARBA00022842"/>
    </source>
</evidence>
<evidence type="ECO:0000256" key="3">
    <source>
        <dbReference type="ARBA" id="ARBA00022679"/>
    </source>
</evidence>
<dbReference type="PANTHER" id="PTHR11525:SF0">
    <property type="entry name" value="FARNESYL PYROPHOSPHATE SYNTHASE"/>
    <property type="match status" value="1"/>
</dbReference>
<dbReference type="EnsemblMetazoa" id="PPAI007867-RA">
    <property type="protein sequence ID" value="PPAI007867-PA"/>
    <property type="gene ID" value="PPAI007867"/>
</dbReference>
<evidence type="ECO:0000313" key="11">
    <source>
        <dbReference type="Proteomes" id="UP000092462"/>
    </source>
</evidence>
<reference evidence="10" key="1">
    <citation type="submission" date="2022-08" db="UniProtKB">
        <authorList>
            <consortium name="EnsemblMetazoa"/>
        </authorList>
    </citation>
    <scope>IDENTIFICATION</scope>
    <source>
        <strain evidence="10">Israel</strain>
    </source>
</reference>
<dbReference type="InterPro" id="IPR008949">
    <property type="entry name" value="Isoprenoid_synthase_dom_sf"/>
</dbReference>
<keyword evidence="5" id="KW-0460">Magnesium</keyword>
<dbReference type="Pfam" id="PF00348">
    <property type="entry name" value="polyprenyl_synt"/>
    <property type="match status" value="1"/>
</dbReference>
<dbReference type="InterPro" id="IPR039702">
    <property type="entry name" value="FPS1-like"/>
</dbReference>
<evidence type="ECO:0000313" key="10">
    <source>
        <dbReference type="EnsemblMetazoa" id="PPAI007867-PA"/>
    </source>
</evidence>
<protein>
    <recommendedName>
        <fullName evidence="8">Farnesyl pyrophosphate synthase</fullName>
    </recommendedName>
</protein>
<dbReference type="CDD" id="cd00685">
    <property type="entry name" value="Trans_IPPS_HT"/>
    <property type="match status" value="1"/>
</dbReference>
<keyword evidence="11" id="KW-1185">Reference proteome</keyword>
<dbReference type="FunFam" id="1.10.600.10:FF:000021">
    <property type="entry name" value="Farnesyl pyrophosphate synthase"/>
    <property type="match status" value="1"/>
</dbReference>
<dbReference type="VEuPathDB" id="VectorBase:PPAI007867"/>
<dbReference type="PROSITE" id="PS00723">
    <property type="entry name" value="POLYPRENYL_SYNTHASE_1"/>
    <property type="match status" value="1"/>
</dbReference>
<dbReference type="GO" id="GO:0042811">
    <property type="term" value="P:pheromone biosynthetic process"/>
    <property type="evidence" value="ECO:0007669"/>
    <property type="project" value="UniProtKB-ARBA"/>
</dbReference>
<comment type="similarity">
    <text evidence="2 9">Belongs to the FPP/GGPP synthase family.</text>
</comment>
<keyword evidence="3 9" id="KW-0808">Transferase</keyword>
<dbReference type="VEuPathDB" id="VectorBase:PPAPM1_008368"/>
<dbReference type="PANTHER" id="PTHR11525">
    <property type="entry name" value="FARNESYL-PYROPHOSPHATE SYNTHETASE"/>
    <property type="match status" value="1"/>
</dbReference>
<evidence type="ECO:0000256" key="8">
    <source>
        <dbReference type="ARBA" id="ARBA00034546"/>
    </source>
</evidence>
<dbReference type="PROSITE" id="PS00444">
    <property type="entry name" value="POLYPRENYL_SYNTHASE_2"/>
    <property type="match status" value="1"/>
</dbReference>
<dbReference type="InterPro" id="IPR033749">
    <property type="entry name" value="Polyprenyl_synt_CS"/>
</dbReference>
<dbReference type="InterPro" id="IPR000092">
    <property type="entry name" value="Polyprenyl_synt"/>
</dbReference>
<dbReference type="SFLD" id="SFLDS00005">
    <property type="entry name" value="Isoprenoid_Synthase_Type_I"/>
    <property type="match status" value="1"/>
</dbReference>